<evidence type="ECO:0000256" key="4">
    <source>
        <dbReference type="ARBA" id="ARBA00022722"/>
    </source>
</evidence>
<dbReference type="GO" id="GO:0004190">
    <property type="term" value="F:aspartic-type endopeptidase activity"/>
    <property type="evidence" value="ECO:0007669"/>
    <property type="project" value="UniProtKB-KW"/>
</dbReference>
<protein>
    <recommendedName>
        <fullName evidence="1">RNA-directed DNA polymerase</fullName>
        <ecNumber evidence="1">2.7.7.49</ecNumber>
    </recommendedName>
</protein>
<dbReference type="EMBL" id="CP144751">
    <property type="protein sequence ID" value="WVZ83396.1"/>
    <property type="molecule type" value="Genomic_DNA"/>
</dbReference>
<proteinExistence type="predicted"/>
<evidence type="ECO:0000259" key="10">
    <source>
        <dbReference type="PROSITE" id="PS50013"/>
    </source>
</evidence>
<keyword evidence="5" id="KW-0255">Endonuclease</keyword>
<gene>
    <name evidence="12" type="ORF">U9M48_030554</name>
</gene>
<dbReference type="Gene3D" id="1.10.340.70">
    <property type="match status" value="1"/>
</dbReference>
<dbReference type="SUPFAM" id="SSF50630">
    <property type="entry name" value="Acid proteases"/>
    <property type="match status" value="1"/>
</dbReference>
<dbReference type="SMART" id="SM00343">
    <property type="entry name" value="ZnF_C2HC"/>
    <property type="match status" value="1"/>
</dbReference>
<keyword evidence="3" id="KW-0548">Nucleotidyltransferase</keyword>
<dbReference type="PANTHER" id="PTHR37984">
    <property type="entry name" value="PROTEIN CBG26694"/>
    <property type="match status" value="1"/>
</dbReference>
<keyword evidence="8" id="KW-0479">Metal-binding</keyword>
<dbReference type="InterPro" id="IPR043502">
    <property type="entry name" value="DNA/RNA_pol_sf"/>
</dbReference>
<dbReference type="InterPro" id="IPR043128">
    <property type="entry name" value="Rev_trsase/Diguanyl_cyclase"/>
</dbReference>
<evidence type="ECO:0000313" key="13">
    <source>
        <dbReference type="Proteomes" id="UP001341281"/>
    </source>
</evidence>
<keyword evidence="7" id="KW-0695">RNA-directed DNA polymerase</keyword>
<feature type="region of interest" description="Disordered" evidence="9">
    <location>
        <begin position="1"/>
        <end position="22"/>
    </location>
</feature>
<feature type="domain" description="CCHC-type" evidence="11">
    <location>
        <begin position="24"/>
        <end position="39"/>
    </location>
</feature>
<evidence type="ECO:0000256" key="1">
    <source>
        <dbReference type="ARBA" id="ARBA00012493"/>
    </source>
</evidence>
<evidence type="ECO:0000256" key="9">
    <source>
        <dbReference type="SAM" id="MobiDB-lite"/>
    </source>
</evidence>
<dbReference type="PROSITE" id="PS50158">
    <property type="entry name" value="ZF_CCHC"/>
    <property type="match status" value="1"/>
</dbReference>
<keyword evidence="4" id="KW-0540">Nuclease</keyword>
<dbReference type="SUPFAM" id="SSF56672">
    <property type="entry name" value="DNA/RNA polymerases"/>
    <property type="match status" value="1"/>
</dbReference>
<dbReference type="InterPro" id="IPR001969">
    <property type="entry name" value="Aspartic_peptidase_AS"/>
</dbReference>
<evidence type="ECO:0000256" key="2">
    <source>
        <dbReference type="ARBA" id="ARBA00022679"/>
    </source>
</evidence>
<evidence type="ECO:0000256" key="7">
    <source>
        <dbReference type="ARBA" id="ARBA00022918"/>
    </source>
</evidence>
<dbReference type="InterPro" id="IPR000953">
    <property type="entry name" value="Chromo/chromo_shadow_dom"/>
</dbReference>
<dbReference type="SUPFAM" id="SSF54160">
    <property type="entry name" value="Chromo domain-like"/>
    <property type="match status" value="1"/>
</dbReference>
<feature type="compositionally biased region" description="Low complexity" evidence="9">
    <location>
        <begin position="42"/>
        <end position="68"/>
    </location>
</feature>
<dbReference type="FunFam" id="3.30.70.270:FF:000020">
    <property type="entry name" value="Transposon Tf2-6 polyprotein-like Protein"/>
    <property type="match status" value="1"/>
</dbReference>
<dbReference type="SUPFAM" id="SSF57756">
    <property type="entry name" value="Retrovirus zinc finger-like domains"/>
    <property type="match status" value="1"/>
</dbReference>
<dbReference type="Gene3D" id="4.10.60.10">
    <property type="entry name" value="Zinc finger, CCHC-type"/>
    <property type="match status" value="1"/>
</dbReference>
<dbReference type="PANTHER" id="PTHR37984:SF5">
    <property type="entry name" value="PROTEIN NYNRIN-LIKE"/>
    <property type="match status" value="1"/>
</dbReference>
<dbReference type="GO" id="GO:0008270">
    <property type="term" value="F:zinc ion binding"/>
    <property type="evidence" value="ECO:0007669"/>
    <property type="project" value="UniProtKB-KW"/>
</dbReference>
<dbReference type="Gene3D" id="3.30.420.10">
    <property type="entry name" value="Ribonuclease H-like superfamily/Ribonuclease H"/>
    <property type="match status" value="1"/>
</dbReference>
<dbReference type="Pfam" id="PF00098">
    <property type="entry name" value="zf-CCHC"/>
    <property type="match status" value="1"/>
</dbReference>
<keyword evidence="6" id="KW-0378">Hydrolase</keyword>
<dbReference type="CDD" id="cd00303">
    <property type="entry name" value="retropepsin_like"/>
    <property type="match status" value="1"/>
</dbReference>
<dbReference type="InterPro" id="IPR036875">
    <property type="entry name" value="Znf_CCHC_sf"/>
</dbReference>
<dbReference type="Gene3D" id="3.30.70.270">
    <property type="match status" value="2"/>
</dbReference>
<dbReference type="InterPro" id="IPR001878">
    <property type="entry name" value="Znf_CCHC"/>
</dbReference>
<feature type="region of interest" description="Disordered" evidence="9">
    <location>
        <begin position="41"/>
        <end position="74"/>
    </location>
</feature>
<dbReference type="Pfam" id="PF00078">
    <property type="entry name" value="RVT_1"/>
    <property type="match status" value="1"/>
</dbReference>
<evidence type="ECO:0000259" key="11">
    <source>
        <dbReference type="PROSITE" id="PS50158"/>
    </source>
</evidence>
<dbReference type="CDD" id="cd09274">
    <property type="entry name" value="RNase_HI_RT_Ty3"/>
    <property type="match status" value="1"/>
</dbReference>
<dbReference type="PROSITE" id="PS50013">
    <property type="entry name" value="CHROMO_2"/>
    <property type="match status" value="1"/>
</dbReference>
<dbReference type="GO" id="GO:0003887">
    <property type="term" value="F:DNA-directed DNA polymerase activity"/>
    <property type="evidence" value="ECO:0007669"/>
    <property type="project" value="UniProtKB-KW"/>
</dbReference>
<evidence type="ECO:0000256" key="3">
    <source>
        <dbReference type="ARBA" id="ARBA00022695"/>
    </source>
</evidence>
<dbReference type="InterPro" id="IPR041373">
    <property type="entry name" value="RT_RNaseH"/>
</dbReference>
<keyword evidence="8" id="KW-0862">Zinc</keyword>
<dbReference type="InterPro" id="IPR050951">
    <property type="entry name" value="Retrovirus_Pol_polyprotein"/>
</dbReference>
<dbReference type="GO" id="GO:0006310">
    <property type="term" value="P:DNA recombination"/>
    <property type="evidence" value="ECO:0007669"/>
    <property type="project" value="UniProtKB-KW"/>
</dbReference>
<keyword evidence="8" id="KW-0863">Zinc-finger</keyword>
<dbReference type="Proteomes" id="UP001341281">
    <property type="component" value="Chromosome 07"/>
</dbReference>
<dbReference type="GO" id="GO:0006508">
    <property type="term" value="P:proteolysis"/>
    <property type="evidence" value="ECO:0007669"/>
    <property type="project" value="UniProtKB-KW"/>
</dbReference>
<evidence type="ECO:0000256" key="5">
    <source>
        <dbReference type="ARBA" id="ARBA00022759"/>
    </source>
</evidence>
<reference evidence="12 13" key="1">
    <citation type="submission" date="2024-02" db="EMBL/GenBank/DDBJ databases">
        <title>High-quality chromosome-scale genome assembly of Pensacola bahiagrass (Paspalum notatum Flugge var. saurae).</title>
        <authorList>
            <person name="Vega J.M."/>
            <person name="Podio M."/>
            <person name="Orjuela J."/>
            <person name="Siena L.A."/>
            <person name="Pessino S.C."/>
            <person name="Combes M.C."/>
            <person name="Mariac C."/>
            <person name="Albertini E."/>
            <person name="Pupilli F."/>
            <person name="Ortiz J.P.A."/>
            <person name="Leblanc O."/>
        </authorList>
    </citation>
    <scope>NUCLEOTIDE SEQUENCE [LARGE SCALE GENOMIC DNA]</scope>
    <source>
        <strain evidence="12">R1</strain>
        <tissue evidence="12">Leaf</tissue>
    </source>
</reference>
<sequence length="809" mass="92488">MYPARRQVQTTPPTTNRTTGVGPCYKCGGVGHYANACPRKVQGNQQGQQAGQRQNPPQPQQGRPNQQGKAPWQGKVNHVTAESAAEAPNVVLGTFLVNSHPATVLFDTGATHSFITKSYAEQDNIPIRSTSRPMVVSTPGGMLSTSLICPRVSINIRGVEFCTKLIIIGSAGIDIILGMETLAKWDVRIDCAKRTVHLTAPDGQKVEVSATEPSGCLHQMEAKPTEGIRVVCEYPDVFPEELPDLGYMNIQRMSFGLTNAPAYFMNLMNKVFMEYLDKFVVVFIDDILIYSKTEEEHEEHLRLVLQKLRDHKLYAKLSKCEFWLDQVPFLGHIVSKGGIMVDPSKISSVMDWKVPEVVKEVRGFLGLAGYYRRFIESFSRIAKPMTSLLEKGVPFIWTKERQAAFDELKKRLTTAPVLTLPDLTKSFTVYCDASKEGLGCVLMQEGKVIAYASRQLRKHEVNYPTHDLELAAVVHALKIWRHYLFGNRCEIYTDHKSLKYIFTQNELNMRQRRWLELIKDYNLEIHYHPGKANVVADALSRKSYVNMAVAFQMPFELCAEFESLNLGFVHHTTVATFEAEPTLEQEIRNHQKTDEKIQEIQEQIKLGKAPHFREDEQGTVWYKNRICVPDVDSIKKLILSEAHDTAYSIHPGSTKMYHDLKERFWWYGMKRAVAEYVAVSPMRGIRRFNMKGKLAPRYIGPFKIVERKGEVAYKLELPSNLSVIHNVFHVSQLKKCLRMPKEQAPLEGLDVQEDLTYTEHPVKILETSERVTRNRRVKMCRVQWKHHTEDEATWEREEELRATYPGPFC</sequence>
<dbReference type="InterPro" id="IPR036397">
    <property type="entry name" value="RNaseH_sf"/>
</dbReference>
<name>A0AAQ3X3D1_PASNO</name>
<dbReference type="GO" id="GO:0015074">
    <property type="term" value="P:DNA integration"/>
    <property type="evidence" value="ECO:0007669"/>
    <property type="project" value="UniProtKB-KW"/>
</dbReference>
<feature type="domain" description="Chromo" evidence="10">
    <location>
        <begin position="766"/>
        <end position="809"/>
    </location>
</feature>
<dbReference type="GO" id="GO:0004519">
    <property type="term" value="F:endonuclease activity"/>
    <property type="evidence" value="ECO:0007669"/>
    <property type="project" value="UniProtKB-KW"/>
</dbReference>
<dbReference type="CDD" id="cd01647">
    <property type="entry name" value="RT_LTR"/>
    <property type="match status" value="1"/>
</dbReference>
<keyword evidence="13" id="KW-1185">Reference proteome</keyword>
<dbReference type="InterPro" id="IPR021109">
    <property type="entry name" value="Peptidase_aspartic_dom_sf"/>
</dbReference>
<evidence type="ECO:0000256" key="6">
    <source>
        <dbReference type="ARBA" id="ARBA00022801"/>
    </source>
</evidence>
<accession>A0AAQ3X3D1</accession>
<organism evidence="12 13">
    <name type="scientific">Paspalum notatum var. saurae</name>
    <dbReference type="NCBI Taxonomy" id="547442"/>
    <lineage>
        <taxon>Eukaryota</taxon>
        <taxon>Viridiplantae</taxon>
        <taxon>Streptophyta</taxon>
        <taxon>Embryophyta</taxon>
        <taxon>Tracheophyta</taxon>
        <taxon>Spermatophyta</taxon>
        <taxon>Magnoliopsida</taxon>
        <taxon>Liliopsida</taxon>
        <taxon>Poales</taxon>
        <taxon>Poaceae</taxon>
        <taxon>PACMAD clade</taxon>
        <taxon>Panicoideae</taxon>
        <taxon>Andropogonodae</taxon>
        <taxon>Paspaleae</taxon>
        <taxon>Paspalinae</taxon>
        <taxon>Paspalum</taxon>
    </lineage>
</organism>
<dbReference type="Pfam" id="PF24626">
    <property type="entry name" value="SH3_Tf2-1"/>
    <property type="match status" value="1"/>
</dbReference>
<dbReference type="Pfam" id="PF17917">
    <property type="entry name" value="RT_RNaseH"/>
    <property type="match status" value="1"/>
</dbReference>
<keyword evidence="2" id="KW-0808">Transferase</keyword>
<evidence type="ECO:0000313" key="12">
    <source>
        <dbReference type="EMBL" id="WVZ83396.1"/>
    </source>
</evidence>
<dbReference type="Gene3D" id="2.40.70.10">
    <property type="entry name" value="Acid Proteases"/>
    <property type="match status" value="1"/>
</dbReference>
<dbReference type="PROSITE" id="PS00141">
    <property type="entry name" value="ASP_PROTEASE"/>
    <property type="match status" value="1"/>
</dbReference>
<dbReference type="GO" id="GO:0003964">
    <property type="term" value="F:RNA-directed DNA polymerase activity"/>
    <property type="evidence" value="ECO:0007669"/>
    <property type="project" value="UniProtKB-KW"/>
</dbReference>
<dbReference type="GO" id="GO:0003677">
    <property type="term" value="F:DNA binding"/>
    <property type="evidence" value="ECO:0007669"/>
    <property type="project" value="UniProtKB-KW"/>
</dbReference>
<dbReference type="InterPro" id="IPR016197">
    <property type="entry name" value="Chromo-like_dom_sf"/>
</dbReference>
<dbReference type="EC" id="2.7.7.49" evidence="1"/>
<dbReference type="AlphaFoldDB" id="A0AAQ3X3D1"/>
<dbReference type="FunFam" id="3.10.20.370:FF:000001">
    <property type="entry name" value="Retrovirus-related Pol polyprotein from transposon 17.6-like protein"/>
    <property type="match status" value="1"/>
</dbReference>
<evidence type="ECO:0000256" key="8">
    <source>
        <dbReference type="PROSITE-ProRule" id="PRU00047"/>
    </source>
</evidence>
<dbReference type="Pfam" id="PF08284">
    <property type="entry name" value="RVP_2"/>
    <property type="match status" value="1"/>
</dbReference>
<dbReference type="InterPro" id="IPR000477">
    <property type="entry name" value="RT_dom"/>
</dbReference>
<dbReference type="FunFam" id="3.30.70.270:FF:000003">
    <property type="entry name" value="Transposon Ty3-G Gag-Pol polyprotein"/>
    <property type="match status" value="1"/>
</dbReference>
<dbReference type="InterPro" id="IPR056924">
    <property type="entry name" value="SH3_Tf2-1"/>
</dbReference>